<dbReference type="Pfam" id="PF14903">
    <property type="entry name" value="WG_beta_rep"/>
    <property type="match status" value="5"/>
</dbReference>
<dbReference type="EMBL" id="VIJZ01000003">
    <property type="protein sequence ID" value="TQR99649.1"/>
    <property type="molecule type" value="Genomic_DNA"/>
</dbReference>
<name>A0ABY3BAA9_9BACL</name>
<keyword evidence="3" id="KW-1185">Reference proteome</keyword>
<evidence type="ECO:0000256" key="1">
    <source>
        <dbReference type="SAM" id="SignalP"/>
    </source>
</evidence>
<protein>
    <submittedName>
        <fullName evidence="2">WG repeat-containing protein</fullName>
    </submittedName>
</protein>
<dbReference type="SUPFAM" id="SSF69360">
    <property type="entry name" value="Cell wall binding repeat"/>
    <property type="match status" value="1"/>
</dbReference>
<keyword evidence="1" id="KW-0732">Signal</keyword>
<dbReference type="Proteomes" id="UP000319219">
    <property type="component" value="Unassembled WGS sequence"/>
</dbReference>
<gene>
    <name evidence="2" type="ORF">FKV70_09095</name>
</gene>
<dbReference type="PANTHER" id="PTHR37841:SF1">
    <property type="entry name" value="DUF3298 DOMAIN-CONTAINING PROTEIN"/>
    <property type="match status" value="1"/>
</dbReference>
<accession>A0ABY3BAA9</accession>
<dbReference type="RefSeq" id="WP_142612618.1">
    <property type="nucleotide sequence ID" value="NZ_VIJZ01000003.1"/>
</dbReference>
<evidence type="ECO:0000313" key="2">
    <source>
        <dbReference type="EMBL" id="TQR99649.1"/>
    </source>
</evidence>
<evidence type="ECO:0000313" key="3">
    <source>
        <dbReference type="Proteomes" id="UP000319219"/>
    </source>
</evidence>
<feature type="chain" id="PRO_5045817563" evidence="1">
    <location>
        <begin position="25"/>
        <end position="372"/>
    </location>
</feature>
<sequence length="372" mass="39990">MLKKLGLAALILVTSLSITGTGWAASSATTIEVSKSPLDYNIARPLSDGAFHDGLLAAETSAGSLVYYNTKGAKAFSLPAEIKPVGEDFHEQRAVVKNTKTNLYGYINTKGTLVIPCQYAEAHSFSEGKAKVTIADTKENAIIDRTGKILSHFKIDGDSEYVLTDGLALAYAPNTGKIGFVNTSGQVAIPYQYKYSRSFSNGLAIIQNSKGLYGYINTAGKEVIPPQYQSGGDFSEGLAPVQNAKGKWGFINKQGKVVIPFKFMDAQDFSEGLASVKNAKNEVGFIDKTGALVIKYQQKYDVASPFKEGIALVGKQTNSSVSDGKFGYINRQGQLLTKLEYRSESSSFSNGYAVAFIKPGKAFIVSKHSVSK</sequence>
<organism evidence="2 3">
    <name type="scientific">Paenibacillus ottowii</name>
    <dbReference type="NCBI Taxonomy" id="2315729"/>
    <lineage>
        <taxon>Bacteria</taxon>
        <taxon>Bacillati</taxon>
        <taxon>Bacillota</taxon>
        <taxon>Bacilli</taxon>
        <taxon>Bacillales</taxon>
        <taxon>Paenibacillaceae</taxon>
        <taxon>Paenibacillus</taxon>
    </lineage>
</organism>
<reference evidence="2 3" key="1">
    <citation type="submission" date="2019-07" db="EMBL/GenBank/DDBJ databases">
        <title>Paenibacillus ottowii sp. nov. isolated from a fermentation system processing bovine manure.</title>
        <authorList>
            <person name="Velazquez L.F."/>
            <person name="Rajbanshi S."/>
            <person name="Guan S."/>
            <person name="Hinchee M."/>
            <person name="Welsh A."/>
        </authorList>
    </citation>
    <scope>NUCLEOTIDE SEQUENCE [LARGE SCALE GENOMIC DNA]</scope>
    <source>
        <strain evidence="2 3">MS2379</strain>
    </source>
</reference>
<dbReference type="PANTHER" id="PTHR37841">
    <property type="entry name" value="GLR2918 PROTEIN"/>
    <property type="match status" value="1"/>
</dbReference>
<dbReference type="InterPro" id="IPR032774">
    <property type="entry name" value="WG_beta_rep"/>
</dbReference>
<comment type="caution">
    <text evidence="2">The sequence shown here is derived from an EMBL/GenBank/DDBJ whole genome shotgun (WGS) entry which is preliminary data.</text>
</comment>
<proteinExistence type="predicted"/>
<feature type="signal peptide" evidence="1">
    <location>
        <begin position="1"/>
        <end position="24"/>
    </location>
</feature>